<evidence type="ECO:0000313" key="2">
    <source>
        <dbReference type="Proteomes" id="UP000831701"/>
    </source>
</evidence>
<evidence type="ECO:0000313" key="1">
    <source>
        <dbReference type="EMBL" id="KAI3372268.1"/>
    </source>
</evidence>
<protein>
    <submittedName>
        <fullName evidence="1">Uncharacterized protein</fullName>
    </submittedName>
</protein>
<comment type="caution">
    <text evidence="1">The sequence shown here is derived from an EMBL/GenBank/DDBJ whole genome shotgun (WGS) entry which is preliminary data.</text>
</comment>
<gene>
    <name evidence="1" type="ORF">L3Q82_022785</name>
</gene>
<organism evidence="1 2">
    <name type="scientific">Scortum barcoo</name>
    <name type="common">barcoo grunter</name>
    <dbReference type="NCBI Taxonomy" id="214431"/>
    <lineage>
        <taxon>Eukaryota</taxon>
        <taxon>Metazoa</taxon>
        <taxon>Chordata</taxon>
        <taxon>Craniata</taxon>
        <taxon>Vertebrata</taxon>
        <taxon>Euteleostomi</taxon>
        <taxon>Actinopterygii</taxon>
        <taxon>Neopterygii</taxon>
        <taxon>Teleostei</taxon>
        <taxon>Neoteleostei</taxon>
        <taxon>Acanthomorphata</taxon>
        <taxon>Eupercaria</taxon>
        <taxon>Centrarchiformes</taxon>
        <taxon>Terapontoidei</taxon>
        <taxon>Terapontidae</taxon>
        <taxon>Scortum</taxon>
    </lineage>
</organism>
<sequence>MEIFKCKGGATGRKIRNIMVDVSKDDTIHTRQACILKSLCIYLNEDMKNLKEDLINANIKEPCGFSQQVCSCVPARLGPVCRVLPVYLCSRVLMMAAPKKFLLHVHIATDIAVKVVELPEPDIADTPVGLVTMVTENSTGPVEFSPAIIGIVVEGDLVMSDIP</sequence>
<feature type="non-terminal residue" evidence="1">
    <location>
        <position position="163"/>
    </location>
</feature>
<keyword evidence="2" id="KW-1185">Reference proteome</keyword>
<dbReference type="EMBL" id="CM041535">
    <property type="protein sequence ID" value="KAI3372268.1"/>
    <property type="molecule type" value="Genomic_DNA"/>
</dbReference>
<name>A0ACB8WXS3_9TELE</name>
<accession>A0ACB8WXS3</accession>
<proteinExistence type="predicted"/>
<reference evidence="1" key="1">
    <citation type="submission" date="2022-04" db="EMBL/GenBank/DDBJ databases">
        <title>Jade perch genome.</title>
        <authorList>
            <person name="Chao B."/>
        </authorList>
    </citation>
    <scope>NUCLEOTIDE SEQUENCE</scope>
    <source>
        <strain evidence="1">CB-2022</strain>
    </source>
</reference>
<dbReference type="Proteomes" id="UP000831701">
    <property type="component" value="Chromosome 5"/>
</dbReference>